<dbReference type="PROSITE" id="PS51257">
    <property type="entry name" value="PROKAR_LIPOPROTEIN"/>
    <property type="match status" value="1"/>
</dbReference>
<proteinExistence type="predicted"/>
<dbReference type="RefSeq" id="WP_209859459.1">
    <property type="nucleotide sequence ID" value="NZ_JAGGLD010000001.1"/>
</dbReference>
<dbReference type="SUPFAM" id="SSF110296">
    <property type="entry name" value="Oligoxyloglucan reducing end-specific cellobiohydrolase"/>
    <property type="match status" value="2"/>
</dbReference>
<evidence type="ECO:0000256" key="1">
    <source>
        <dbReference type="ARBA" id="ARBA00022737"/>
    </source>
</evidence>
<sequence>MRLRFTTLLILILFGSLLSACSSEESLQSKSAKVDNQEDGQTLTVLNQGPSTVANVVTDNSTKYQIQTKLTDFELVTENAGIAWGLTRSELRLYFTQDSGKVWTNISPSTSIQFPSNPQYGKNLFFIDIQTGWIVRNSSGTAETVVLRTTDGGVNWKVSSLPDQGKVSAIHFVSKDNGWVATTQNVEPSSEHKAIYSTQDGGITWKKIMDSGNASHPNAIPDRGYLTGVTFTDKLQGYASTSSQGVPHLYTTTDGGFRWMEHPKFFSKDIYEKCEAFPNSTPTFFRGSTTQGWISVGCTRNSKTKFNGYFTSDAGKSWRFVAFPLKWQSGDNQNISPTFLSASEGWAVQSNKVYHTLNQGEAWTALPDNSVLESILEKYPEIVKIQFSSSKVGWMLVQKNELKQSRLLQTLDGGIHWRML</sequence>
<feature type="signal peptide" evidence="2">
    <location>
        <begin position="1"/>
        <end position="20"/>
    </location>
</feature>
<dbReference type="EMBL" id="JAGGLD010000001">
    <property type="protein sequence ID" value="MBP1999856.1"/>
    <property type="molecule type" value="Genomic_DNA"/>
</dbReference>
<evidence type="ECO:0000313" key="5">
    <source>
        <dbReference type="Proteomes" id="UP001519288"/>
    </source>
</evidence>
<evidence type="ECO:0000313" key="4">
    <source>
        <dbReference type="EMBL" id="MBP1999856.1"/>
    </source>
</evidence>
<dbReference type="PANTHER" id="PTHR47199:SF2">
    <property type="entry name" value="PHOTOSYSTEM II STABILITY_ASSEMBLY FACTOR HCF136, CHLOROPLASTIC"/>
    <property type="match status" value="1"/>
</dbReference>
<dbReference type="Proteomes" id="UP001519288">
    <property type="component" value="Unassembled WGS sequence"/>
</dbReference>
<comment type="caution">
    <text evidence="4">The sequence shown here is derived from an EMBL/GenBank/DDBJ whole genome shotgun (WGS) entry which is preliminary data.</text>
</comment>
<dbReference type="InterPro" id="IPR015943">
    <property type="entry name" value="WD40/YVTN_repeat-like_dom_sf"/>
</dbReference>
<feature type="chain" id="PRO_5047135173" evidence="2">
    <location>
        <begin position="21"/>
        <end position="420"/>
    </location>
</feature>
<name>A0ABS4JFW2_9BACL</name>
<organism evidence="4 5">
    <name type="scientific">Paenibacillus shirakamiensis</name>
    <dbReference type="NCBI Taxonomy" id="1265935"/>
    <lineage>
        <taxon>Bacteria</taxon>
        <taxon>Bacillati</taxon>
        <taxon>Bacillota</taxon>
        <taxon>Bacilli</taxon>
        <taxon>Bacillales</taxon>
        <taxon>Paenibacillaceae</taxon>
        <taxon>Paenibacillus</taxon>
    </lineage>
</organism>
<dbReference type="Pfam" id="PF15902">
    <property type="entry name" value="Sortilin-Vps10"/>
    <property type="match status" value="1"/>
</dbReference>
<evidence type="ECO:0000259" key="3">
    <source>
        <dbReference type="Pfam" id="PF15902"/>
    </source>
</evidence>
<accession>A0ABS4JFW2</accession>
<keyword evidence="5" id="KW-1185">Reference proteome</keyword>
<protein>
    <submittedName>
        <fullName evidence="4">Photosystem II stability/assembly factor-like uncharacterized protein</fullName>
    </submittedName>
</protein>
<dbReference type="InterPro" id="IPR031778">
    <property type="entry name" value="Sortilin_N"/>
</dbReference>
<keyword evidence="1" id="KW-0677">Repeat</keyword>
<keyword evidence="2" id="KW-0732">Signal</keyword>
<dbReference type="CDD" id="cd15482">
    <property type="entry name" value="Sialidase_non-viral"/>
    <property type="match status" value="1"/>
</dbReference>
<reference evidence="4 5" key="1">
    <citation type="submission" date="2021-03" db="EMBL/GenBank/DDBJ databases">
        <title>Genomic Encyclopedia of Type Strains, Phase IV (KMG-IV): sequencing the most valuable type-strain genomes for metagenomic binning, comparative biology and taxonomic classification.</title>
        <authorList>
            <person name="Goeker M."/>
        </authorList>
    </citation>
    <scope>NUCLEOTIDE SEQUENCE [LARGE SCALE GENOMIC DNA]</scope>
    <source>
        <strain evidence="4 5">DSM 26806</strain>
    </source>
</reference>
<feature type="domain" description="Sortilin N-terminal" evidence="3">
    <location>
        <begin position="92"/>
        <end position="211"/>
    </location>
</feature>
<evidence type="ECO:0000256" key="2">
    <source>
        <dbReference type="SAM" id="SignalP"/>
    </source>
</evidence>
<dbReference type="Gene3D" id="2.130.10.10">
    <property type="entry name" value="YVTN repeat-like/Quinoprotein amine dehydrogenase"/>
    <property type="match status" value="2"/>
</dbReference>
<dbReference type="PANTHER" id="PTHR47199">
    <property type="entry name" value="PHOTOSYSTEM II STABILITY/ASSEMBLY FACTOR HCF136, CHLOROPLASTIC"/>
    <property type="match status" value="1"/>
</dbReference>
<gene>
    <name evidence="4" type="ORF">J2Z69_000875</name>
</gene>